<dbReference type="PANTHER" id="PTHR32071:SF112">
    <property type="entry name" value="REGULATORY PROTEIN"/>
    <property type="match status" value="1"/>
</dbReference>
<evidence type="ECO:0000256" key="3">
    <source>
        <dbReference type="ARBA" id="ARBA00023015"/>
    </source>
</evidence>
<dbReference type="InterPro" id="IPR025662">
    <property type="entry name" value="Sigma_54_int_dom_ATP-bd_1"/>
</dbReference>
<dbReference type="CDD" id="cd00009">
    <property type="entry name" value="AAA"/>
    <property type="match status" value="1"/>
</dbReference>
<protein>
    <submittedName>
        <fullName evidence="7">Sigma-54 interaction domain-containing protein</fullName>
    </submittedName>
</protein>
<dbReference type="PROSITE" id="PS00675">
    <property type="entry name" value="SIGMA54_INTERACT_1"/>
    <property type="match status" value="1"/>
</dbReference>
<feature type="domain" description="Sigma-54 factor interaction" evidence="5">
    <location>
        <begin position="136"/>
        <end position="364"/>
    </location>
</feature>
<dbReference type="InterPro" id="IPR025943">
    <property type="entry name" value="Sigma_54_int_dom_ATP-bd_2"/>
</dbReference>
<keyword evidence="1" id="KW-0547">Nucleotide-binding</keyword>
<dbReference type="PROSITE" id="PS50112">
    <property type="entry name" value="PAS"/>
    <property type="match status" value="1"/>
</dbReference>
<dbReference type="InterPro" id="IPR027417">
    <property type="entry name" value="P-loop_NTPase"/>
</dbReference>
<dbReference type="InterPro" id="IPR002078">
    <property type="entry name" value="Sigma_54_int"/>
</dbReference>
<evidence type="ECO:0000313" key="8">
    <source>
        <dbReference type="Proteomes" id="UP001595999"/>
    </source>
</evidence>
<dbReference type="RefSeq" id="WP_231581012.1">
    <property type="nucleotide sequence ID" value="NZ_JBHSEK010000003.1"/>
</dbReference>
<dbReference type="PROSITE" id="PS50045">
    <property type="entry name" value="SIGMA54_INTERACT_4"/>
    <property type="match status" value="1"/>
</dbReference>
<dbReference type="Gene3D" id="3.40.50.300">
    <property type="entry name" value="P-loop containing nucleotide triphosphate hydrolases"/>
    <property type="match status" value="1"/>
</dbReference>
<keyword evidence="3" id="KW-0805">Transcription regulation</keyword>
<keyword evidence="2" id="KW-0067">ATP-binding</keyword>
<dbReference type="InterPro" id="IPR002197">
    <property type="entry name" value="HTH_Fis"/>
</dbReference>
<evidence type="ECO:0000259" key="6">
    <source>
        <dbReference type="PROSITE" id="PS50112"/>
    </source>
</evidence>
<reference evidence="8" key="1">
    <citation type="journal article" date="2019" name="Int. J. Syst. Evol. Microbiol.">
        <title>The Global Catalogue of Microorganisms (GCM) 10K type strain sequencing project: providing services to taxonomists for standard genome sequencing and annotation.</title>
        <authorList>
            <consortium name="The Broad Institute Genomics Platform"/>
            <consortium name="The Broad Institute Genome Sequencing Center for Infectious Disease"/>
            <person name="Wu L."/>
            <person name="Ma J."/>
        </authorList>
    </citation>
    <scope>NUCLEOTIDE SEQUENCE [LARGE SCALE GENOMIC DNA]</scope>
    <source>
        <strain evidence="8">CGMCC 4.7608</strain>
    </source>
</reference>
<name>A0ABV8ZSW7_9NEIS</name>
<feature type="domain" description="PAS" evidence="6">
    <location>
        <begin position="12"/>
        <end position="56"/>
    </location>
</feature>
<comment type="caution">
    <text evidence="7">The sequence shown here is derived from an EMBL/GenBank/DDBJ whole genome shotgun (WGS) entry which is preliminary data.</text>
</comment>
<evidence type="ECO:0000259" key="5">
    <source>
        <dbReference type="PROSITE" id="PS50045"/>
    </source>
</evidence>
<dbReference type="InterPro" id="IPR013656">
    <property type="entry name" value="PAS_4"/>
</dbReference>
<evidence type="ECO:0000256" key="4">
    <source>
        <dbReference type="ARBA" id="ARBA00023163"/>
    </source>
</evidence>
<dbReference type="PROSITE" id="PS00676">
    <property type="entry name" value="SIGMA54_INTERACT_2"/>
    <property type="match status" value="1"/>
</dbReference>
<dbReference type="InterPro" id="IPR009057">
    <property type="entry name" value="Homeodomain-like_sf"/>
</dbReference>
<dbReference type="Gene3D" id="1.10.10.60">
    <property type="entry name" value="Homeodomain-like"/>
    <property type="match status" value="1"/>
</dbReference>
<dbReference type="PANTHER" id="PTHR32071">
    <property type="entry name" value="TRANSCRIPTIONAL REGULATORY PROTEIN"/>
    <property type="match status" value="1"/>
</dbReference>
<evidence type="ECO:0000256" key="2">
    <source>
        <dbReference type="ARBA" id="ARBA00022840"/>
    </source>
</evidence>
<proteinExistence type="predicted"/>
<gene>
    <name evidence="7" type="ORF">ACFO0R_08045</name>
</gene>
<dbReference type="SUPFAM" id="SSF55785">
    <property type="entry name" value="PYP-like sensor domain (PAS domain)"/>
    <property type="match status" value="1"/>
</dbReference>
<dbReference type="InterPro" id="IPR003593">
    <property type="entry name" value="AAA+_ATPase"/>
</dbReference>
<dbReference type="Pfam" id="PF25601">
    <property type="entry name" value="AAA_lid_14"/>
    <property type="match status" value="1"/>
</dbReference>
<organism evidence="7 8">
    <name type="scientific">Chromobacterium aquaticum</name>
    <dbReference type="NCBI Taxonomy" id="467180"/>
    <lineage>
        <taxon>Bacteria</taxon>
        <taxon>Pseudomonadati</taxon>
        <taxon>Pseudomonadota</taxon>
        <taxon>Betaproteobacteria</taxon>
        <taxon>Neisseriales</taxon>
        <taxon>Chromobacteriaceae</taxon>
        <taxon>Chromobacterium</taxon>
    </lineage>
</organism>
<dbReference type="InterPro" id="IPR035965">
    <property type="entry name" value="PAS-like_dom_sf"/>
</dbReference>
<dbReference type="InterPro" id="IPR000014">
    <property type="entry name" value="PAS"/>
</dbReference>
<keyword evidence="4" id="KW-0804">Transcription</keyword>
<dbReference type="SMART" id="SM00382">
    <property type="entry name" value="AAA"/>
    <property type="match status" value="1"/>
</dbReference>
<dbReference type="PRINTS" id="PR01590">
    <property type="entry name" value="HTHFIS"/>
</dbReference>
<dbReference type="SUPFAM" id="SSF46689">
    <property type="entry name" value="Homeodomain-like"/>
    <property type="match status" value="1"/>
</dbReference>
<dbReference type="Pfam" id="PF08448">
    <property type="entry name" value="PAS_4"/>
    <property type="match status" value="1"/>
</dbReference>
<evidence type="ECO:0000256" key="1">
    <source>
        <dbReference type="ARBA" id="ARBA00022741"/>
    </source>
</evidence>
<dbReference type="SUPFAM" id="SSF52540">
    <property type="entry name" value="P-loop containing nucleoside triphosphate hydrolases"/>
    <property type="match status" value="1"/>
</dbReference>
<dbReference type="SMART" id="SM00091">
    <property type="entry name" value="PAS"/>
    <property type="match status" value="1"/>
</dbReference>
<keyword evidence="8" id="KW-1185">Reference proteome</keyword>
<dbReference type="Gene3D" id="1.10.8.60">
    <property type="match status" value="1"/>
</dbReference>
<dbReference type="InterPro" id="IPR058031">
    <property type="entry name" value="AAA_lid_NorR"/>
</dbReference>
<dbReference type="Pfam" id="PF00158">
    <property type="entry name" value="Sigma54_activat"/>
    <property type="match status" value="1"/>
</dbReference>
<dbReference type="CDD" id="cd00130">
    <property type="entry name" value="PAS"/>
    <property type="match status" value="1"/>
</dbReference>
<dbReference type="Gene3D" id="3.30.450.20">
    <property type="entry name" value="PAS domain"/>
    <property type="match status" value="1"/>
</dbReference>
<evidence type="ECO:0000313" key="7">
    <source>
        <dbReference type="EMBL" id="MFC4489570.1"/>
    </source>
</evidence>
<dbReference type="Proteomes" id="UP001595999">
    <property type="component" value="Unassembled WGS sequence"/>
</dbReference>
<dbReference type="EMBL" id="JBHSEK010000003">
    <property type="protein sequence ID" value="MFC4489570.1"/>
    <property type="molecule type" value="Genomic_DNA"/>
</dbReference>
<accession>A0ABV8ZSW7</accession>
<dbReference type="NCBIfam" id="TIGR00229">
    <property type="entry name" value="sensory_box"/>
    <property type="match status" value="1"/>
</dbReference>
<sequence length="444" mass="48619">MNEELDWLVACLRPVLDTLDRPATVVDADGRFVYYNSASARMDGVDADEVIGKHVLEQNPWLTREDSTLLQCLERGARFTDVCQSYIGPDGQAIPYLHTAVPLTGRGGERLGAIEIGRQLRHMPNQRGKDADVPRIATADPQMRQQIAWLDVFAASELPILIYGETGTGKELFARRAHALSPRGSRPLFTINCAAIPDTLLESTLFGTVRGAFTGAENRKGLLSQADGGTLFLDELNSMPIQLQGKLLRVLQDGSYQPLGSHQSLLANVRLIAALNQEPQAAVAQGRLREDLYYRLNVGYVHIPALRDRRGDVPLLARELLARHAPELKPVVTQLAPEAEAALLAHDWRGNVRELENILRRSLLLHDGGARLERIALHAGVPDVTPRADGGLRGQLRAREAEQVQAALAAHQGNVSAAARQLGLARSTLVSRMRRLGLMGPLAR</sequence>
<dbReference type="Pfam" id="PF02954">
    <property type="entry name" value="HTH_8"/>
    <property type="match status" value="1"/>
</dbReference>